<proteinExistence type="predicted"/>
<protein>
    <submittedName>
        <fullName evidence="1">Uncharacterized protein</fullName>
    </submittedName>
</protein>
<dbReference type="Proteomes" id="UP001060771">
    <property type="component" value="Chromosome"/>
</dbReference>
<reference evidence="2" key="1">
    <citation type="submission" date="2022-09" db="EMBL/GenBank/DDBJ databases">
        <title>Complete genome sequence of Vulcanisaeta souniana.</title>
        <authorList>
            <person name="Kato S."/>
            <person name="Itoh T."/>
            <person name="Ohkuma M."/>
        </authorList>
    </citation>
    <scope>NUCLEOTIDE SEQUENCE [LARGE SCALE GENOMIC DNA]</scope>
    <source>
        <strain evidence="2">JCM 11219</strain>
    </source>
</reference>
<name>A0ABN6SS42_9CREN</name>
<evidence type="ECO:0000313" key="1">
    <source>
        <dbReference type="EMBL" id="BDR92628.1"/>
    </source>
</evidence>
<gene>
    <name evidence="1" type="ORF">Vsou_17210</name>
</gene>
<dbReference type="EMBL" id="AP026830">
    <property type="protein sequence ID" value="BDR92628.1"/>
    <property type="molecule type" value="Genomic_DNA"/>
</dbReference>
<accession>A0ABN6SS42</accession>
<dbReference type="RefSeq" id="WP_243681939.1">
    <property type="nucleotide sequence ID" value="NZ_BBBK01000049.1"/>
</dbReference>
<sequence length="51" mass="5872">MLKYVILVISSYVDSGTKDFTAYFFTKDTNEAKPCRISQGLDNNVEYCLIR</sequence>
<keyword evidence="2" id="KW-1185">Reference proteome</keyword>
<evidence type="ECO:0000313" key="2">
    <source>
        <dbReference type="Proteomes" id="UP001060771"/>
    </source>
</evidence>
<organism evidence="1 2">
    <name type="scientific">Vulcanisaeta souniana JCM 11219</name>
    <dbReference type="NCBI Taxonomy" id="1293586"/>
    <lineage>
        <taxon>Archaea</taxon>
        <taxon>Thermoproteota</taxon>
        <taxon>Thermoprotei</taxon>
        <taxon>Thermoproteales</taxon>
        <taxon>Thermoproteaceae</taxon>
        <taxon>Vulcanisaeta</taxon>
    </lineage>
</organism>